<dbReference type="EMBL" id="GGFJ01014287">
    <property type="protein sequence ID" value="MBW63428.1"/>
    <property type="molecule type" value="Transcribed_RNA"/>
</dbReference>
<evidence type="ECO:0000256" key="1">
    <source>
        <dbReference type="SAM" id="SignalP"/>
    </source>
</evidence>
<feature type="chain" id="PRO_5014740266" evidence="1">
    <location>
        <begin position="22"/>
        <end position="72"/>
    </location>
</feature>
<name>A0A2M4CES3_9DIPT</name>
<dbReference type="AlphaFoldDB" id="A0A2M4CES3"/>
<organism evidence="2">
    <name type="scientific">Anopheles marajoara</name>
    <dbReference type="NCBI Taxonomy" id="58244"/>
    <lineage>
        <taxon>Eukaryota</taxon>
        <taxon>Metazoa</taxon>
        <taxon>Ecdysozoa</taxon>
        <taxon>Arthropoda</taxon>
        <taxon>Hexapoda</taxon>
        <taxon>Insecta</taxon>
        <taxon>Pterygota</taxon>
        <taxon>Neoptera</taxon>
        <taxon>Endopterygota</taxon>
        <taxon>Diptera</taxon>
        <taxon>Nematocera</taxon>
        <taxon>Culicoidea</taxon>
        <taxon>Culicidae</taxon>
        <taxon>Anophelinae</taxon>
        <taxon>Anopheles</taxon>
    </lineage>
</organism>
<evidence type="ECO:0000313" key="2">
    <source>
        <dbReference type="EMBL" id="MBW63428.1"/>
    </source>
</evidence>
<reference evidence="2" key="1">
    <citation type="submission" date="2018-01" db="EMBL/GenBank/DDBJ databases">
        <title>An insight into the sialome of Amazonian anophelines.</title>
        <authorList>
            <person name="Ribeiro J.M."/>
            <person name="Scarpassa V."/>
            <person name="Calvo E."/>
        </authorList>
    </citation>
    <scope>NUCLEOTIDE SEQUENCE</scope>
    <source>
        <tissue evidence="2">Salivary glands</tissue>
    </source>
</reference>
<proteinExistence type="predicted"/>
<feature type="signal peptide" evidence="1">
    <location>
        <begin position="1"/>
        <end position="21"/>
    </location>
</feature>
<keyword evidence="1" id="KW-0732">Signal</keyword>
<protein>
    <submittedName>
        <fullName evidence="2">Putative secreted protein</fullName>
    </submittedName>
</protein>
<accession>A0A2M4CES3</accession>
<sequence>MYVCILCVVLWFCVTCNDCHSLSLSLCLSGVHFLFTRFNSSSQRPPPTVSGMYTCFCQRNSHEFLIQSTLNN</sequence>